<reference evidence="2" key="1">
    <citation type="submission" date="2023-08" db="EMBL/GenBank/DDBJ databases">
        <title>Black Yeasts Isolated from many extreme environments.</title>
        <authorList>
            <person name="Coleine C."/>
            <person name="Stajich J.E."/>
            <person name="Selbmann L."/>
        </authorList>
    </citation>
    <scope>NUCLEOTIDE SEQUENCE</scope>
    <source>
        <strain evidence="2">CCFEE 5401</strain>
    </source>
</reference>
<feature type="compositionally biased region" description="Basic and acidic residues" evidence="1">
    <location>
        <begin position="151"/>
        <end position="160"/>
    </location>
</feature>
<accession>A0AAN7TEF4</accession>
<protein>
    <submittedName>
        <fullName evidence="2">Uncharacterized protein</fullName>
    </submittedName>
</protein>
<comment type="caution">
    <text evidence="2">The sequence shown here is derived from an EMBL/GenBank/DDBJ whole genome shotgun (WGS) entry which is preliminary data.</text>
</comment>
<dbReference type="Proteomes" id="UP001310890">
    <property type="component" value="Unassembled WGS sequence"/>
</dbReference>
<dbReference type="EMBL" id="JAVRRL010000045">
    <property type="protein sequence ID" value="KAK5110832.1"/>
    <property type="molecule type" value="Genomic_DNA"/>
</dbReference>
<proteinExistence type="predicted"/>
<feature type="region of interest" description="Disordered" evidence="1">
    <location>
        <begin position="144"/>
        <end position="166"/>
    </location>
</feature>
<organism evidence="2 3">
    <name type="scientific">Meristemomyces frigidus</name>
    <dbReference type="NCBI Taxonomy" id="1508187"/>
    <lineage>
        <taxon>Eukaryota</taxon>
        <taxon>Fungi</taxon>
        <taxon>Dikarya</taxon>
        <taxon>Ascomycota</taxon>
        <taxon>Pezizomycotina</taxon>
        <taxon>Dothideomycetes</taxon>
        <taxon>Dothideomycetidae</taxon>
        <taxon>Mycosphaerellales</taxon>
        <taxon>Teratosphaeriaceae</taxon>
        <taxon>Meristemomyces</taxon>
    </lineage>
</organism>
<evidence type="ECO:0000313" key="3">
    <source>
        <dbReference type="Proteomes" id="UP001310890"/>
    </source>
</evidence>
<name>A0AAN7TEF4_9PEZI</name>
<sequence length="166" mass="18732">MDDFTLQSELEAMAGNAGIPLSEDQEIPTEGIGTTMARWRKLFDMKPDDAVERIIEHRQNLTRLRVSNDHWETIRAEKENQGYDRESYEYELALQKKKALLPTLSPVVDETTGSTVTYFVELDGHLSTPQDVQKAAGMDYEPLKVAGSSVEDDRGVRPRYSDGPVN</sequence>
<dbReference type="AlphaFoldDB" id="A0AAN7TEF4"/>
<gene>
    <name evidence="2" type="ORF">LTR62_005543</name>
</gene>
<evidence type="ECO:0000256" key="1">
    <source>
        <dbReference type="SAM" id="MobiDB-lite"/>
    </source>
</evidence>
<evidence type="ECO:0000313" key="2">
    <source>
        <dbReference type="EMBL" id="KAK5110832.1"/>
    </source>
</evidence>